<evidence type="ECO:0000256" key="1">
    <source>
        <dbReference type="ARBA" id="ARBA00022490"/>
    </source>
</evidence>
<evidence type="ECO:0000313" key="9">
    <source>
        <dbReference type="EMBL" id="ALF51828.1"/>
    </source>
</evidence>
<dbReference type="GO" id="GO:0043022">
    <property type="term" value="F:ribosome binding"/>
    <property type="evidence" value="ECO:0007669"/>
    <property type="project" value="InterPro"/>
</dbReference>
<feature type="region of interest" description="Disordered" evidence="6">
    <location>
        <begin position="1"/>
        <end position="24"/>
    </location>
</feature>
<dbReference type="InterPro" id="IPR002676">
    <property type="entry name" value="RimM_N"/>
</dbReference>
<dbReference type="Proteomes" id="UP000062645">
    <property type="component" value="Chromosome"/>
</dbReference>
<proteinExistence type="inferred from homology"/>
<dbReference type="InterPro" id="IPR036976">
    <property type="entry name" value="RimM_N_sf"/>
</dbReference>
<keyword evidence="2 5" id="KW-0690">Ribosome biogenesis</keyword>
<name>A0A0M4SND7_9NOSO</name>
<dbReference type="InterPro" id="IPR009000">
    <property type="entry name" value="Transl_B-barrel_sf"/>
</dbReference>
<comment type="subunit">
    <text evidence="5">Binds ribosomal protein uS19.</text>
</comment>
<evidence type="ECO:0000256" key="5">
    <source>
        <dbReference type="HAMAP-Rule" id="MF_00014"/>
    </source>
</evidence>
<comment type="similarity">
    <text evidence="5">Belongs to the RimM family.</text>
</comment>
<keyword evidence="3 5" id="KW-0698">rRNA processing</keyword>
<reference evidence="9 10" key="2">
    <citation type="journal article" date="2016" name="Genome Announc.">
        <title>Draft Genome Sequence of the N2-Fixing Cyanobacterium Nostoc piscinale CENA21, Isolated from the Brazilian Amazon Floodplain.</title>
        <authorList>
            <person name="Leao T."/>
            <person name="Guimaraes P.I."/>
            <person name="de Melo A.G."/>
            <person name="Ramos R.T."/>
            <person name="Leao P.N."/>
            <person name="Silva A."/>
            <person name="Fiore M.F."/>
            <person name="Schneider M.P."/>
        </authorList>
    </citation>
    <scope>NUCLEOTIDE SEQUENCE [LARGE SCALE GENOMIC DNA]</scope>
    <source>
        <strain evidence="9 10">CENA21</strain>
    </source>
</reference>
<dbReference type="PANTHER" id="PTHR33692">
    <property type="entry name" value="RIBOSOME MATURATION FACTOR RIMM"/>
    <property type="match status" value="1"/>
</dbReference>
<accession>A0A0M4SND7</accession>
<dbReference type="SUPFAM" id="SSF50346">
    <property type="entry name" value="PRC-barrel domain"/>
    <property type="match status" value="1"/>
</dbReference>
<organism evidence="9 10">
    <name type="scientific">Nostoc piscinale CENA21</name>
    <dbReference type="NCBI Taxonomy" id="224013"/>
    <lineage>
        <taxon>Bacteria</taxon>
        <taxon>Bacillati</taxon>
        <taxon>Cyanobacteriota</taxon>
        <taxon>Cyanophyceae</taxon>
        <taxon>Nostocales</taxon>
        <taxon>Nostocaceae</taxon>
        <taxon>Nostoc</taxon>
    </lineage>
</organism>
<dbReference type="RefSeq" id="WP_062287496.1">
    <property type="nucleotide sequence ID" value="NZ_CP012036.1"/>
</dbReference>
<comment type="subcellular location">
    <subcellularLocation>
        <location evidence="5">Cytoplasm</location>
    </subcellularLocation>
</comment>
<dbReference type="GO" id="GO:0005840">
    <property type="term" value="C:ribosome"/>
    <property type="evidence" value="ECO:0007669"/>
    <property type="project" value="InterPro"/>
</dbReference>
<dbReference type="Gene3D" id="2.30.30.240">
    <property type="entry name" value="PRC-barrel domain"/>
    <property type="match status" value="1"/>
</dbReference>
<reference evidence="10" key="1">
    <citation type="submission" date="2015-07" db="EMBL/GenBank/DDBJ databases">
        <title>Genome Of Nitrogen-Fixing Cyanobacterium Nostoc piscinale CENA21 From Solimoes/Amazon River Floodplain Sediments And Comparative Genomics To Uncover Biosynthetic Natural Products Potential.</title>
        <authorList>
            <person name="Leao T.F."/>
            <person name="Leao P.N."/>
            <person name="Guimaraes P.I."/>
            <person name="de Melo A.G.C."/>
            <person name="Ramos R.T.J."/>
            <person name="Silva A."/>
            <person name="Fiore M.F."/>
            <person name="Schneider M.P.C."/>
        </authorList>
    </citation>
    <scope>NUCLEOTIDE SEQUENCE [LARGE SCALE GENOMIC DNA]</scope>
    <source>
        <strain evidence="10">CENA21</strain>
    </source>
</reference>
<dbReference type="GO" id="GO:0006364">
    <property type="term" value="P:rRNA processing"/>
    <property type="evidence" value="ECO:0007669"/>
    <property type="project" value="UniProtKB-UniRule"/>
</dbReference>
<dbReference type="EMBL" id="CP012036">
    <property type="protein sequence ID" value="ALF51828.1"/>
    <property type="molecule type" value="Genomic_DNA"/>
</dbReference>
<evidence type="ECO:0000256" key="3">
    <source>
        <dbReference type="ARBA" id="ARBA00022552"/>
    </source>
</evidence>
<dbReference type="NCBIfam" id="TIGR02273">
    <property type="entry name" value="16S_RimM"/>
    <property type="match status" value="1"/>
</dbReference>
<dbReference type="AlphaFoldDB" id="A0A0M4SND7"/>
<evidence type="ECO:0000259" key="7">
    <source>
        <dbReference type="Pfam" id="PF01782"/>
    </source>
</evidence>
<dbReference type="InterPro" id="IPR011033">
    <property type="entry name" value="PRC_barrel-like_sf"/>
</dbReference>
<keyword evidence="10" id="KW-1185">Reference proteome</keyword>
<dbReference type="GO" id="GO:0042274">
    <property type="term" value="P:ribosomal small subunit biogenesis"/>
    <property type="evidence" value="ECO:0007669"/>
    <property type="project" value="UniProtKB-UniRule"/>
</dbReference>
<dbReference type="SUPFAM" id="SSF50447">
    <property type="entry name" value="Translation proteins"/>
    <property type="match status" value="1"/>
</dbReference>
<dbReference type="KEGG" id="npz:ACX27_01545"/>
<evidence type="ECO:0000256" key="6">
    <source>
        <dbReference type="SAM" id="MobiDB-lite"/>
    </source>
</evidence>
<protein>
    <recommendedName>
        <fullName evidence="5">Ribosome maturation factor RimM</fullName>
    </recommendedName>
</protein>
<keyword evidence="1 5" id="KW-0963">Cytoplasm</keyword>
<feature type="domain" description="RimM N-terminal" evidence="7">
    <location>
        <begin position="32"/>
        <end position="116"/>
    </location>
</feature>
<dbReference type="Gene3D" id="2.40.30.60">
    <property type="entry name" value="RimM"/>
    <property type="match status" value="1"/>
</dbReference>
<feature type="domain" description="Ribosome maturation factor RimM PRC barrel" evidence="8">
    <location>
        <begin position="129"/>
        <end position="200"/>
    </location>
</feature>
<keyword evidence="4 5" id="KW-0143">Chaperone</keyword>
<dbReference type="PANTHER" id="PTHR33692:SF1">
    <property type="entry name" value="RIBOSOME MATURATION FACTOR RIMM"/>
    <property type="match status" value="1"/>
</dbReference>
<evidence type="ECO:0000256" key="4">
    <source>
        <dbReference type="ARBA" id="ARBA00023186"/>
    </source>
</evidence>
<evidence type="ECO:0000256" key="2">
    <source>
        <dbReference type="ARBA" id="ARBA00022517"/>
    </source>
</evidence>
<dbReference type="PATRIC" id="fig|224013.5.peg.374"/>
<dbReference type="Pfam" id="PF01782">
    <property type="entry name" value="RimM"/>
    <property type="match status" value="1"/>
</dbReference>
<dbReference type="GO" id="GO:0005737">
    <property type="term" value="C:cytoplasm"/>
    <property type="evidence" value="ECO:0007669"/>
    <property type="project" value="UniProtKB-SubCell"/>
</dbReference>
<dbReference type="HAMAP" id="MF_00014">
    <property type="entry name" value="Ribosome_mat_RimM"/>
    <property type="match status" value="1"/>
</dbReference>
<evidence type="ECO:0000259" key="8">
    <source>
        <dbReference type="Pfam" id="PF24986"/>
    </source>
</evidence>
<gene>
    <name evidence="5" type="primary">rimM</name>
    <name evidence="9" type="ORF">ACX27_01545</name>
</gene>
<sequence length="204" mass="22892">MTKKQKNQKTEKKPPLPTPHSQLPNLDEWLAIGKIVAPQGLAGELRVYPETDFPERFEEPGTRWLLRPGQTEPQPIELLDGRYLEGKNLYVISIAGVDNRNQAEELRDCRLFVPASDRPELGEDEYHVVDLIGLEVFLQTSGELLGKVVDVIPAGNDLLEVELLNHEKANKTVLIPFVKEITPVVDIASRRVEILPPPGLLDIN</sequence>
<dbReference type="STRING" id="224013.ACX27_01545"/>
<dbReference type="Pfam" id="PF24986">
    <property type="entry name" value="PRC_RimM"/>
    <property type="match status" value="1"/>
</dbReference>
<comment type="function">
    <text evidence="5">An accessory protein needed during the final step in the assembly of 30S ribosomal subunit, possibly for assembly of the head region. Essential for efficient processing of 16S rRNA. May be needed both before and after RbfA during the maturation of 16S rRNA. It has affinity for free ribosomal 30S subunits but not for 70S ribosomes.</text>
</comment>
<dbReference type="InterPro" id="IPR011961">
    <property type="entry name" value="RimM"/>
</dbReference>
<dbReference type="OrthoDB" id="9810331at2"/>
<dbReference type="InterPro" id="IPR056792">
    <property type="entry name" value="PRC_RimM"/>
</dbReference>
<evidence type="ECO:0000313" key="10">
    <source>
        <dbReference type="Proteomes" id="UP000062645"/>
    </source>
</evidence>
<comment type="domain">
    <text evidence="5">The PRC barrel domain binds ribosomal protein uS19.</text>
</comment>